<evidence type="ECO:0000256" key="3">
    <source>
        <dbReference type="SAM" id="SignalP"/>
    </source>
</evidence>
<feature type="chain" id="PRO_5040268880" description="Malectin-like domain-containing protein" evidence="3">
    <location>
        <begin position="22"/>
        <end position="410"/>
    </location>
</feature>
<protein>
    <recommendedName>
        <fullName evidence="4">Malectin-like domain-containing protein</fullName>
    </recommendedName>
</protein>
<evidence type="ECO:0000259" key="4">
    <source>
        <dbReference type="Pfam" id="PF12819"/>
    </source>
</evidence>
<dbReference type="PANTHER" id="PTHR45631">
    <property type="entry name" value="OS07G0107800 PROTEIN-RELATED"/>
    <property type="match status" value="1"/>
</dbReference>
<dbReference type="InterPro" id="IPR024788">
    <property type="entry name" value="Malectin-like_Carb-bd_dom"/>
</dbReference>
<dbReference type="GO" id="GO:0016020">
    <property type="term" value="C:membrane"/>
    <property type="evidence" value="ECO:0007669"/>
    <property type="project" value="UniProtKB-SubCell"/>
</dbReference>
<feature type="compositionally biased region" description="Basic and acidic residues" evidence="2">
    <location>
        <begin position="301"/>
        <end position="310"/>
    </location>
</feature>
<evidence type="ECO:0000256" key="1">
    <source>
        <dbReference type="ARBA" id="ARBA00004167"/>
    </source>
</evidence>
<comment type="subcellular location">
    <subcellularLocation>
        <location evidence="1">Membrane</location>
        <topology evidence="1">Single-pass membrane protein</topology>
    </subcellularLocation>
</comment>
<reference evidence="5" key="1">
    <citation type="journal article" date="2022" name="Cell">
        <title>Repeat-based holocentromeres influence genome architecture and karyotype evolution.</title>
        <authorList>
            <person name="Hofstatter P.G."/>
            <person name="Thangavel G."/>
            <person name="Lux T."/>
            <person name="Neumann P."/>
            <person name="Vondrak T."/>
            <person name="Novak P."/>
            <person name="Zhang M."/>
            <person name="Costa L."/>
            <person name="Castellani M."/>
            <person name="Scott A."/>
            <person name="Toegelov H."/>
            <person name="Fuchs J."/>
            <person name="Mata-Sucre Y."/>
            <person name="Dias Y."/>
            <person name="Vanzela A.L.L."/>
            <person name="Huettel B."/>
            <person name="Almeida C.C.S."/>
            <person name="Simkova H."/>
            <person name="Souza G."/>
            <person name="Pedrosa-Harand A."/>
            <person name="Macas J."/>
            <person name="Mayer K.F.X."/>
            <person name="Houben A."/>
            <person name="Marques A."/>
        </authorList>
    </citation>
    <scope>NUCLEOTIDE SEQUENCE</scope>
    <source>
        <strain evidence="5">RhyBre1mFocal</strain>
    </source>
</reference>
<dbReference type="Pfam" id="PF12819">
    <property type="entry name" value="Malectin_like"/>
    <property type="match status" value="2"/>
</dbReference>
<name>A0A9Q0C9A6_9POAL</name>
<dbReference type="EMBL" id="JAMQYH010000004">
    <property type="protein sequence ID" value="KAJ1689494.1"/>
    <property type="molecule type" value="Genomic_DNA"/>
</dbReference>
<gene>
    <name evidence="5" type="ORF">LUZ63_013649</name>
</gene>
<feature type="signal peptide" evidence="3">
    <location>
        <begin position="1"/>
        <end position="21"/>
    </location>
</feature>
<feature type="region of interest" description="Disordered" evidence="2">
    <location>
        <begin position="295"/>
        <end position="315"/>
    </location>
</feature>
<dbReference type="Proteomes" id="UP001151287">
    <property type="component" value="Unassembled WGS sequence"/>
</dbReference>
<evidence type="ECO:0000313" key="6">
    <source>
        <dbReference type="Proteomes" id="UP001151287"/>
    </source>
</evidence>
<dbReference type="PANTHER" id="PTHR45631:SF91">
    <property type="entry name" value="PROTEIN KINASE DOMAIN-CONTAINING PROTEIN"/>
    <property type="match status" value="1"/>
</dbReference>
<feature type="domain" description="Malectin-like" evidence="4">
    <location>
        <begin position="314"/>
        <end position="381"/>
    </location>
</feature>
<organism evidence="5 6">
    <name type="scientific">Rhynchospora breviuscula</name>
    <dbReference type="NCBI Taxonomy" id="2022672"/>
    <lineage>
        <taxon>Eukaryota</taxon>
        <taxon>Viridiplantae</taxon>
        <taxon>Streptophyta</taxon>
        <taxon>Embryophyta</taxon>
        <taxon>Tracheophyta</taxon>
        <taxon>Spermatophyta</taxon>
        <taxon>Magnoliopsida</taxon>
        <taxon>Liliopsida</taxon>
        <taxon>Poales</taxon>
        <taxon>Cyperaceae</taxon>
        <taxon>Cyperoideae</taxon>
        <taxon>Rhynchosporeae</taxon>
        <taxon>Rhynchospora</taxon>
    </lineage>
</organism>
<sequence length="410" mass="46023">MKFKMLFWCLFLLGISFGVHSQPDSLGFISIDCGLPPNSTYVDKITNLTYVSDAQFIDTGMNHNVSGVYITSGVSKHYYDVRSFPTGPRNCYTLRSLTAGSKYLIRTTFMYGDYDGLNKPPIFDLYIGVNFWRRVNISDASKLYIAEVITVVTNSYIQVCLLDKGQGTPFISSLDLRPLKPSLYPAVANASVSMSLHRRLNAGVDDSVLVRYPADPHDRMWEPFNNPGDWTQVNTTSSVQNPPNDMYEPPSAVMQTGSSNDPGYQIRFYWLIGAEYKSPSYFVVLYFAELLEPPPPNPNPDPKKQPKKGSDSTNNTKQFREFTISINGYDWYASSVVPQYLMTSEVYGYTQTTTYSQYNLMLAPTDNATLAPLLNAVEIFVVLSTADLPTDSGDCMFLFFLRSLYLAIAP</sequence>
<comment type="caution">
    <text evidence="5">The sequence shown here is derived from an EMBL/GenBank/DDBJ whole genome shotgun (WGS) entry which is preliminary data.</text>
</comment>
<feature type="domain" description="Malectin-like" evidence="4">
    <location>
        <begin position="31"/>
        <end position="292"/>
    </location>
</feature>
<keyword evidence="6" id="KW-1185">Reference proteome</keyword>
<evidence type="ECO:0000313" key="5">
    <source>
        <dbReference type="EMBL" id="KAJ1689494.1"/>
    </source>
</evidence>
<dbReference type="AlphaFoldDB" id="A0A9Q0C9A6"/>
<proteinExistence type="predicted"/>
<dbReference type="OrthoDB" id="1429720at2759"/>
<accession>A0A9Q0C9A6</accession>
<evidence type="ECO:0000256" key="2">
    <source>
        <dbReference type="SAM" id="MobiDB-lite"/>
    </source>
</evidence>
<keyword evidence="3" id="KW-0732">Signal</keyword>